<gene>
    <name evidence="1" type="ORF">RPERSI_LOCUS26003</name>
</gene>
<feature type="non-terminal residue" evidence="1">
    <location>
        <position position="386"/>
    </location>
</feature>
<proteinExistence type="predicted"/>
<name>A0ACA9S2T3_9GLOM</name>
<sequence>SNVAACSPLAVRAEKKGTVDYVDSQKIIIKESARVKKTYQLSQLVASNKNTLNFSTPLVKKGDLVEKEQIIANASYIRNGELALGQNLRVAYCCWEGYNFEDAIVISDRLVKEDILTSFFVKKYTIIRYHTKHGEEVFTNLLPHLDPKDPKKEDQERQVHEQITHLDQDGIVKVGSRVKAHDILVGKRTPQPRPQEESEEEALLLSILGEASRKFVDSSLYLPTGEKGEVYEVRRKKLTKNRRELEVVEVYVAQERKIEAGDKQVDRYGYKGVIAKIVPAADLPYDEEGKTFDILINPLGIPSRLNIGKLLETILAEAAYRLNSKFLVRPFNTLSPQIIKQIMQEAGISPNGTRQLFNGRTGLPFAHPVYTGYTYIVKLNHMVADK</sequence>
<feature type="non-terminal residue" evidence="1">
    <location>
        <position position="1"/>
    </location>
</feature>
<protein>
    <submittedName>
        <fullName evidence="1">13453_t:CDS:1</fullName>
    </submittedName>
</protein>
<accession>A0ACA9S2T3</accession>
<comment type="caution">
    <text evidence="1">The sequence shown here is derived from an EMBL/GenBank/DDBJ whole genome shotgun (WGS) entry which is preliminary data.</text>
</comment>
<reference evidence="1" key="1">
    <citation type="submission" date="2021-06" db="EMBL/GenBank/DDBJ databases">
        <authorList>
            <person name="Kallberg Y."/>
            <person name="Tangrot J."/>
            <person name="Rosling A."/>
        </authorList>
    </citation>
    <scope>NUCLEOTIDE SEQUENCE</scope>
    <source>
        <strain evidence="1">MA461A</strain>
    </source>
</reference>
<keyword evidence="2" id="KW-1185">Reference proteome</keyword>
<evidence type="ECO:0000313" key="1">
    <source>
        <dbReference type="EMBL" id="CAG8823364.1"/>
    </source>
</evidence>
<dbReference type="Proteomes" id="UP000789920">
    <property type="component" value="Unassembled WGS sequence"/>
</dbReference>
<evidence type="ECO:0000313" key="2">
    <source>
        <dbReference type="Proteomes" id="UP000789920"/>
    </source>
</evidence>
<organism evidence="1 2">
    <name type="scientific">Racocetra persica</name>
    <dbReference type="NCBI Taxonomy" id="160502"/>
    <lineage>
        <taxon>Eukaryota</taxon>
        <taxon>Fungi</taxon>
        <taxon>Fungi incertae sedis</taxon>
        <taxon>Mucoromycota</taxon>
        <taxon>Glomeromycotina</taxon>
        <taxon>Glomeromycetes</taxon>
        <taxon>Diversisporales</taxon>
        <taxon>Gigasporaceae</taxon>
        <taxon>Racocetra</taxon>
    </lineage>
</organism>
<dbReference type="EMBL" id="CAJVQC010087460">
    <property type="protein sequence ID" value="CAG8823364.1"/>
    <property type="molecule type" value="Genomic_DNA"/>
</dbReference>